<dbReference type="RefSeq" id="WP_134483119.1">
    <property type="nucleotide sequence ID" value="NZ_LR216287.1"/>
</dbReference>
<dbReference type="GeneID" id="39420329"/>
<dbReference type="OrthoDB" id="3044at2157"/>
<proteinExistence type="predicted"/>
<gene>
    <name evidence="1" type="ORF">NFRAN_0850</name>
</gene>
<dbReference type="AlphaFoldDB" id="A0A484I8N4"/>
<dbReference type="KEGG" id="nfn:NFRAN_0850"/>
<protein>
    <submittedName>
        <fullName evidence="1">Uncharacterized protein</fullName>
    </submittedName>
</protein>
<sequence length="434" mass="49281">MTLKNRPVVFIVAIFSVVFLNNISPIFPINDQVNNNDANFSIPNQLRFILDTSDLKGNNSSGFYATQIIMACQTEEGREKNHSEHCPTIFLNDLDKRVESQLVLAIYSDLIQIYDENHYSCHNDGHNLGRWLFEYLGNLEDALQYATIHCGGSVYHGIFQGYFEGKHANSNSNRNQIVITDMCPMSRENVNWLYERDCIHGIGHGLAILYDYNTTAAVDRCREFLSIWAQSACSRGVFMENIENFIETGYGDFDTNDIYSPCNKTIEKFASQCYYYFPAYDLARSDHAPGHNSIANTFTKCDNVPSGKFSKYCYQGIGRLLETIAYANTELSIAVCKIGNQTKYHNDCLLGTLKTILKGYADPDQGFKYCSKSKLDFKALCYEIIGIWIKNFFHTEKVDLENECAKAPESNYIVNCINANQRTPGADVFVFEPL</sequence>
<accession>A0A484I8N4</accession>
<name>A0A484I8N4_9ARCH</name>
<dbReference type="EMBL" id="LR216287">
    <property type="protein sequence ID" value="VFJ13172.1"/>
    <property type="molecule type" value="Genomic_DNA"/>
</dbReference>
<reference evidence="1 2" key="1">
    <citation type="submission" date="2019-02" db="EMBL/GenBank/DDBJ databases">
        <authorList>
            <person name="Lehtovirta-Morley E L."/>
        </authorList>
    </citation>
    <scope>NUCLEOTIDE SEQUENCE [LARGE SCALE GENOMIC DNA]</scope>
    <source>
        <strain evidence="1">NFRAN1</strain>
    </source>
</reference>
<dbReference type="Proteomes" id="UP000294299">
    <property type="component" value="Chromosome NFRAN"/>
</dbReference>
<organism evidence="1 2">
    <name type="scientific">Candidatus Nitrosocosmicus franklandianus</name>
    <dbReference type="NCBI Taxonomy" id="1798806"/>
    <lineage>
        <taxon>Archaea</taxon>
        <taxon>Nitrososphaerota</taxon>
        <taxon>Nitrososphaeria</taxon>
        <taxon>Nitrososphaerales</taxon>
        <taxon>Nitrososphaeraceae</taxon>
        <taxon>Candidatus Nitrosocosmicus</taxon>
    </lineage>
</organism>
<keyword evidence="2" id="KW-1185">Reference proteome</keyword>
<evidence type="ECO:0000313" key="1">
    <source>
        <dbReference type="EMBL" id="VFJ13172.1"/>
    </source>
</evidence>
<evidence type="ECO:0000313" key="2">
    <source>
        <dbReference type="Proteomes" id="UP000294299"/>
    </source>
</evidence>